<dbReference type="Pfam" id="PF02518">
    <property type="entry name" value="HATPase_c"/>
    <property type="match status" value="1"/>
</dbReference>
<feature type="transmembrane region" description="Helical" evidence="4">
    <location>
        <begin position="258"/>
        <end position="277"/>
    </location>
</feature>
<feature type="transmembrane region" description="Helical" evidence="4">
    <location>
        <begin position="313"/>
        <end position="340"/>
    </location>
</feature>
<evidence type="ECO:0000256" key="2">
    <source>
        <dbReference type="ARBA" id="ARBA00022777"/>
    </source>
</evidence>
<proteinExistence type="predicted"/>
<keyword evidence="1" id="KW-0808">Transferase</keyword>
<protein>
    <submittedName>
        <fullName evidence="6">Sensor histidine kinase</fullName>
    </submittedName>
</protein>
<sequence length="703" mass="73286">MTDVATARVADVAPHRAAPSRVLLPALVAGIAVVVFAGVVVLEVLARDLRSPADAGLDDAWLSGLVGLALTISGAAVLRVRPRHPVAWVLVVAGLGWSLTALAVPWTLLAIDAGSLTSAGIAYRILARYGAFLLLGLPLVLLLYPDGHLPRPRGWRVAALVSLASTAVLPVTLLVVPSAEIYARGGPPVDPVLLALPLDPMTFAMPYWPQVLAVGSALLPVSIVVPFAVVVGRYRRAAAVPDGPKSDGADVRRLRMRWLLWVGLVDLLATGSALALPEPVRSWVFYGAICLTGAVVALALARDRLDAVDRLLPATVLTGLLAVGVVAVDLVVLLVAGAVLGDRDSALLAVAVVAVAYTPLRTRLWTLSRRLVRGTRDDPEGTVATLAGRLESAAAPDAQLAALARTVSEAFRLPGVRVEVDRADGARATVEHGRPGTGVVELPLRYRDEAIGRVALPARAFGALSARDQQLLADLLRQAAAAARAGALGASLQRAREQIVTAREEERRRLRRDLHDSVGPALGAVTLRIETARELAPLDPAAADGMLRAATDDVTALLGDVRRLVHDLRPPALDELGLLGALRARARGLSGDGLEITVRGDDPGALGAAVEVAAFHIVSEALTNVVRHAGATTADVLVEREPGTLVVTVTDDGRGIDPTRAAGVGSRSLRERSAELGGSTTVSCPAGGGTVVRAELPCEEEGR</sequence>
<dbReference type="RefSeq" id="WP_378035831.1">
    <property type="nucleotide sequence ID" value="NZ_JBHSIV010000008.1"/>
</dbReference>
<feature type="transmembrane region" description="Helical" evidence="4">
    <location>
        <begin position="207"/>
        <end position="231"/>
    </location>
</feature>
<dbReference type="PANTHER" id="PTHR24421:SF58">
    <property type="entry name" value="SIGNAL TRANSDUCTION HISTIDINE-PROTEIN KINASE_PHOSPHATASE UHPB"/>
    <property type="match status" value="1"/>
</dbReference>
<dbReference type="Gene3D" id="1.20.5.1930">
    <property type="match status" value="1"/>
</dbReference>
<feature type="transmembrane region" description="Helical" evidence="4">
    <location>
        <begin position="283"/>
        <end position="301"/>
    </location>
</feature>
<keyword evidence="4" id="KW-0472">Membrane</keyword>
<keyword evidence="2 6" id="KW-0418">Kinase</keyword>
<accession>A0ABV9YK18</accession>
<dbReference type="GO" id="GO:0016301">
    <property type="term" value="F:kinase activity"/>
    <property type="evidence" value="ECO:0007669"/>
    <property type="project" value="UniProtKB-KW"/>
</dbReference>
<reference evidence="7" key="1">
    <citation type="journal article" date="2019" name="Int. J. Syst. Evol. Microbiol.">
        <title>The Global Catalogue of Microorganisms (GCM) 10K type strain sequencing project: providing services to taxonomists for standard genome sequencing and annotation.</title>
        <authorList>
            <consortium name="The Broad Institute Genomics Platform"/>
            <consortium name="The Broad Institute Genome Sequencing Center for Infectious Disease"/>
            <person name="Wu L."/>
            <person name="Ma J."/>
        </authorList>
    </citation>
    <scope>NUCLEOTIDE SEQUENCE [LARGE SCALE GENOMIC DNA]</scope>
    <source>
        <strain evidence="7">CGMCC 4.7093</strain>
    </source>
</reference>
<feature type="transmembrane region" description="Helical" evidence="4">
    <location>
        <begin position="87"/>
        <end position="109"/>
    </location>
</feature>
<keyword evidence="3" id="KW-0902">Two-component regulatory system</keyword>
<feature type="transmembrane region" description="Helical" evidence="4">
    <location>
        <begin position="22"/>
        <end position="41"/>
    </location>
</feature>
<dbReference type="EMBL" id="JBHSIV010000008">
    <property type="protein sequence ID" value="MFC5062479.1"/>
    <property type="molecule type" value="Genomic_DNA"/>
</dbReference>
<comment type="caution">
    <text evidence="6">The sequence shown here is derived from an EMBL/GenBank/DDBJ whole genome shotgun (WGS) entry which is preliminary data.</text>
</comment>
<dbReference type="SUPFAM" id="SSF55874">
    <property type="entry name" value="ATPase domain of HSP90 chaperone/DNA topoisomerase II/histidine kinase"/>
    <property type="match status" value="1"/>
</dbReference>
<keyword evidence="4" id="KW-0812">Transmembrane</keyword>
<feature type="domain" description="Histidine kinase/HSP90-like ATPase" evidence="5">
    <location>
        <begin position="609"/>
        <end position="700"/>
    </location>
</feature>
<dbReference type="InterPro" id="IPR003594">
    <property type="entry name" value="HATPase_dom"/>
</dbReference>
<dbReference type="InterPro" id="IPR011712">
    <property type="entry name" value="Sig_transdc_His_kin_sub3_dim/P"/>
</dbReference>
<dbReference type="InterPro" id="IPR036890">
    <property type="entry name" value="HATPase_C_sf"/>
</dbReference>
<feature type="transmembrane region" description="Helical" evidence="4">
    <location>
        <begin position="346"/>
        <end position="366"/>
    </location>
</feature>
<dbReference type="CDD" id="cd16917">
    <property type="entry name" value="HATPase_UhpB-NarQ-NarX-like"/>
    <property type="match status" value="1"/>
</dbReference>
<evidence type="ECO:0000256" key="1">
    <source>
        <dbReference type="ARBA" id="ARBA00022679"/>
    </source>
</evidence>
<evidence type="ECO:0000256" key="4">
    <source>
        <dbReference type="SAM" id="Phobius"/>
    </source>
</evidence>
<organism evidence="6 7">
    <name type="scientific">Actinomycetospora atypica</name>
    <dbReference type="NCBI Taxonomy" id="1290095"/>
    <lineage>
        <taxon>Bacteria</taxon>
        <taxon>Bacillati</taxon>
        <taxon>Actinomycetota</taxon>
        <taxon>Actinomycetes</taxon>
        <taxon>Pseudonocardiales</taxon>
        <taxon>Pseudonocardiaceae</taxon>
        <taxon>Actinomycetospora</taxon>
    </lineage>
</organism>
<dbReference type="SMART" id="SM00387">
    <property type="entry name" value="HATPase_c"/>
    <property type="match status" value="1"/>
</dbReference>
<keyword evidence="7" id="KW-1185">Reference proteome</keyword>
<dbReference type="Pfam" id="PF07730">
    <property type="entry name" value="HisKA_3"/>
    <property type="match status" value="1"/>
</dbReference>
<feature type="transmembrane region" description="Helical" evidence="4">
    <location>
        <begin position="121"/>
        <end position="145"/>
    </location>
</feature>
<name>A0ABV9YK18_9PSEU</name>
<dbReference type="Proteomes" id="UP001595947">
    <property type="component" value="Unassembled WGS sequence"/>
</dbReference>
<evidence type="ECO:0000256" key="3">
    <source>
        <dbReference type="ARBA" id="ARBA00023012"/>
    </source>
</evidence>
<feature type="transmembrane region" description="Helical" evidence="4">
    <location>
        <begin position="61"/>
        <end position="80"/>
    </location>
</feature>
<dbReference type="Gene3D" id="3.30.565.10">
    <property type="entry name" value="Histidine kinase-like ATPase, C-terminal domain"/>
    <property type="match status" value="1"/>
</dbReference>
<dbReference type="InterPro" id="IPR050482">
    <property type="entry name" value="Sensor_HK_TwoCompSys"/>
</dbReference>
<feature type="transmembrane region" description="Helical" evidence="4">
    <location>
        <begin position="157"/>
        <end position="176"/>
    </location>
</feature>
<keyword evidence="4" id="KW-1133">Transmembrane helix</keyword>
<gene>
    <name evidence="6" type="ORF">ACFPBZ_09700</name>
</gene>
<evidence type="ECO:0000313" key="7">
    <source>
        <dbReference type="Proteomes" id="UP001595947"/>
    </source>
</evidence>
<dbReference type="PANTHER" id="PTHR24421">
    <property type="entry name" value="NITRATE/NITRITE SENSOR PROTEIN NARX-RELATED"/>
    <property type="match status" value="1"/>
</dbReference>
<evidence type="ECO:0000259" key="5">
    <source>
        <dbReference type="SMART" id="SM00387"/>
    </source>
</evidence>
<evidence type="ECO:0000313" key="6">
    <source>
        <dbReference type="EMBL" id="MFC5062479.1"/>
    </source>
</evidence>